<evidence type="ECO:0000256" key="1">
    <source>
        <dbReference type="ARBA" id="ARBA00022801"/>
    </source>
</evidence>
<proteinExistence type="predicted"/>
<dbReference type="GeneID" id="34688297"/>
<gene>
    <name evidence="6" type="ORF">LALA0_S13e01750g</name>
</gene>
<keyword evidence="2" id="KW-0904">Protein phosphatase</keyword>
<evidence type="ECO:0000313" key="6">
    <source>
        <dbReference type="EMBL" id="CEP64731.1"/>
    </source>
</evidence>
<dbReference type="SMART" id="SM00404">
    <property type="entry name" value="PTPc_motif"/>
    <property type="match status" value="1"/>
</dbReference>
<protein>
    <submittedName>
        <fullName evidence="6">LALA0S13e01750g1_1</fullName>
    </submittedName>
</protein>
<dbReference type="InterPro" id="IPR029021">
    <property type="entry name" value="Prot-tyrosine_phosphatase-like"/>
</dbReference>
<dbReference type="InterPro" id="IPR000387">
    <property type="entry name" value="Tyr_Pase_dom"/>
</dbReference>
<dbReference type="GO" id="GO:0008138">
    <property type="term" value="F:protein tyrosine/serine/threonine phosphatase activity"/>
    <property type="evidence" value="ECO:0007669"/>
    <property type="project" value="TreeGrafter"/>
</dbReference>
<dbReference type="AlphaFoldDB" id="A0A0C7NA42"/>
<evidence type="ECO:0000256" key="2">
    <source>
        <dbReference type="ARBA" id="ARBA00022912"/>
    </source>
</evidence>
<name>A0A0C7NA42_9SACH</name>
<dbReference type="SMART" id="SM00195">
    <property type="entry name" value="DSPc"/>
    <property type="match status" value="1"/>
</dbReference>
<dbReference type="InterPro" id="IPR000340">
    <property type="entry name" value="Dual-sp_phosphatase_cat-dom"/>
</dbReference>
<dbReference type="OrthoDB" id="273181at2759"/>
<dbReference type="Gene3D" id="3.90.190.10">
    <property type="entry name" value="Protein tyrosine phosphatase superfamily"/>
    <property type="match status" value="1"/>
</dbReference>
<dbReference type="PROSITE" id="PS50056">
    <property type="entry name" value="TYR_PHOSPHATASE_2"/>
    <property type="match status" value="1"/>
</dbReference>
<dbReference type="InterPro" id="IPR016130">
    <property type="entry name" value="Tyr_Pase_AS"/>
</dbReference>
<dbReference type="InterPro" id="IPR003595">
    <property type="entry name" value="Tyr_Pase_cat"/>
</dbReference>
<dbReference type="SUPFAM" id="SSF52799">
    <property type="entry name" value="(Phosphotyrosine protein) phosphatases II"/>
    <property type="match status" value="1"/>
</dbReference>
<dbReference type="PANTHER" id="PTHR47550">
    <property type="entry name" value="DUAL SPECIFICITY PROTEIN PHOSPHATASE PPS1"/>
    <property type="match status" value="1"/>
</dbReference>
<dbReference type="GO" id="GO:0033260">
    <property type="term" value="P:nuclear DNA replication"/>
    <property type="evidence" value="ECO:0007669"/>
    <property type="project" value="TreeGrafter"/>
</dbReference>
<sequence>MSTPLPLETHGLDSHPKKKLKTTGDQAFGAHYDNNVILQDGNHISDHIGLISHTEMTVLLSEHERQQLPHCEDVFPWLHGFSGSTEPPRVKQWTAVIRSQPLFHGMIENSGILKSSLDPHEFLIPWDHQKHSLESIIQELTSNIKLSDDELKLLIHACQKYRLLPFLISDAKAQNSYGAGSPKNKVCSSTVGSTSRQSSGWKQPGMFRRFDLQVAKFIEMSQTCVVYCLNASRHRQSCYCAELAILIYVARKALDATGDFKVGVLGTEEIDSSWWGTRPMRIDALQKEKVTQLASDFDIASFNNWDRDLFYRERLEISKMSSASCVSSDLSTWCGNSTDFEIFRLNNHATGHQPSQTTNQAGTGEHSLNTVVTLLDIAAESSTLHPIDSQLFNFPRPSKEWKLFISCTESNNLPELPKITKLLHHVQTERSIHHTTISFPNSGSIGLGNLNLESIKIILNTCYLIYCVGKLTTFGSLIFCSDGYTEVSFLLVAYLIFIWDLPLDEVLFKLHKEVQRPFFLFPIDLQVLSHLQILLREESPKRKSTIAPCLEVDPVLFSKMFFTKVRDNYNLAQLKGPLPSKVLPHLYLGSLEHAQSPNLLHELGIANIVSVGETMPWLLSAMSRKRSFTVGDVGSRPGIHRPHLNVSMSSSQISRLETRLNNGIGRNSSILEVNGFKILHISELDDNGEDGLLTQLDEALSFIDGCYKRNEKVLVHCMVGVSRSATVCIAECMRRLNCDFLRAYLYVRVRRLNIIIQPNLMFVYELCKWQEAQGMRRKVDWHIVCRAISELNRMYF</sequence>
<dbReference type="RefSeq" id="XP_022630935.1">
    <property type="nucleotide sequence ID" value="XM_022772955.1"/>
</dbReference>
<dbReference type="Proteomes" id="UP000054304">
    <property type="component" value="Unassembled WGS sequence"/>
</dbReference>
<evidence type="ECO:0000259" key="5">
    <source>
        <dbReference type="PROSITE" id="PS50056"/>
    </source>
</evidence>
<evidence type="ECO:0000313" key="7">
    <source>
        <dbReference type="Proteomes" id="UP000054304"/>
    </source>
</evidence>
<dbReference type="STRING" id="1245769.A0A0C7NA42"/>
<evidence type="ECO:0000259" key="4">
    <source>
        <dbReference type="PROSITE" id="PS50054"/>
    </source>
</evidence>
<dbReference type="InterPro" id="IPR020422">
    <property type="entry name" value="TYR_PHOSPHATASE_DUAL_dom"/>
</dbReference>
<dbReference type="EMBL" id="LN736372">
    <property type="protein sequence ID" value="CEP64731.1"/>
    <property type="molecule type" value="Genomic_DNA"/>
</dbReference>
<accession>A0A0C7NA42</accession>
<feature type="domain" description="Tyrosine-protein phosphatase" evidence="4">
    <location>
        <begin position="578"/>
        <end position="775"/>
    </location>
</feature>
<organism evidence="6 7">
    <name type="scientific">Lachancea lanzarotensis</name>
    <dbReference type="NCBI Taxonomy" id="1245769"/>
    <lineage>
        <taxon>Eukaryota</taxon>
        <taxon>Fungi</taxon>
        <taxon>Dikarya</taxon>
        <taxon>Ascomycota</taxon>
        <taxon>Saccharomycotina</taxon>
        <taxon>Saccharomycetes</taxon>
        <taxon>Saccharomycetales</taxon>
        <taxon>Saccharomycetaceae</taxon>
        <taxon>Lachancea</taxon>
    </lineage>
</organism>
<evidence type="ECO:0000256" key="3">
    <source>
        <dbReference type="SAM" id="MobiDB-lite"/>
    </source>
</evidence>
<feature type="region of interest" description="Disordered" evidence="3">
    <location>
        <begin position="1"/>
        <end position="21"/>
    </location>
</feature>
<dbReference type="GO" id="GO:0005634">
    <property type="term" value="C:nucleus"/>
    <property type="evidence" value="ECO:0007669"/>
    <property type="project" value="GOC"/>
</dbReference>
<dbReference type="PANTHER" id="PTHR47550:SF1">
    <property type="entry name" value="DUAL SPECIFICITY PROTEIN PHOSPHATASE PPS1"/>
    <property type="match status" value="1"/>
</dbReference>
<dbReference type="InterPro" id="IPR053239">
    <property type="entry name" value="Dual_spec_PTase"/>
</dbReference>
<reference evidence="6 7" key="1">
    <citation type="submission" date="2014-12" db="EMBL/GenBank/DDBJ databases">
        <authorList>
            <person name="Neuveglise Cecile"/>
        </authorList>
    </citation>
    <scope>NUCLEOTIDE SEQUENCE [LARGE SCALE GENOMIC DNA]</scope>
    <source>
        <strain evidence="6 7">CBS 12615</strain>
    </source>
</reference>
<dbReference type="PROSITE" id="PS00383">
    <property type="entry name" value="TYR_PHOSPHATASE_1"/>
    <property type="match status" value="1"/>
</dbReference>
<keyword evidence="1" id="KW-0378">Hydrolase</keyword>
<keyword evidence="7" id="KW-1185">Reference proteome</keyword>
<dbReference type="Pfam" id="PF00782">
    <property type="entry name" value="DSPc"/>
    <property type="match status" value="1"/>
</dbReference>
<feature type="domain" description="Tyrosine specific protein phosphatases" evidence="5">
    <location>
        <begin position="690"/>
        <end position="762"/>
    </location>
</feature>
<dbReference type="PROSITE" id="PS50054">
    <property type="entry name" value="TYR_PHOSPHATASE_DUAL"/>
    <property type="match status" value="1"/>
</dbReference>
<dbReference type="HOGENOM" id="CLU_365223_0_0_1"/>